<protein>
    <recommendedName>
        <fullName evidence="6">DUF4868 domain-containing protein</fullName>
    </recommendedName>
</protein>
<gene>
    <name evidence="3" type="ORF">L2504_02240</name>
    <name evidence="2" type="ORF">L2724_04655</name>
</gene>
<evidence type="ECO:0000313" key="2">
    <source>
        <dbReference type="EMBL" id="MCZ3667574.1"/>
    </source>
</evidence>
<organism evidence="2 4">
    <name type="scientific">Limosilactobacillus vaginalis</name>
    <dbReference type="NCBI Taxonomy" id="1633"/>
    <lineage>
        <taxon>Bacteria</taxon>
        <taxon>Bacillati</taxon>
        <taxon>Bacillota</taxon>
        <taxon>Bacilli</taxon>
        <taxon>Lactobacillales</taxon>
        <taxon>Lactobacillaceae</taxon>
        <taxon>Limosilactobacillus</taxon>
    </lineage>
</organism>
<dbReference type="AlphaFoldDB" id="A0AAW5WT25"/>
<name>A0AAW5WT25_9LACO</name>
<evidence type="ECO:0000313" key="3">
    <source>
        <dbReference type="EMBL" id="MCZ3780969.1"/>
    </source>
</evidence>
<dbReference type="EMBL" id="JAKHPH010000009">
    <property type="protein sequence ID" value="MCZ3667574.1"/>
    <property type="molecule type" value="Genomic_DNA"/>
</dbReference>
<proteinExistence type="predicted"/>
<evidence type="ECO:0008006" key="6">
    <source>
        <dbReference type="Google" id="ProtNLM"/>
    </source>
</evidence>
<accession>A0AAW5WT25</accession>
<keyword evidence="5" id="KW-1185">Reference proteome</keyword>
<sequence>MMNNKQMLNQPSEQLNALAHSFDHGLEIGQHYVKLLTKLAQTDDAHDLLTATNDLVNLDLEDAFVKFPQHYQVADYYLLLMGRLLEMHSNAEFKITEDPTSHRFYATISALGEKVLFHFIKDAEGNAAFTDVNDNEPIFSLNLKHQMLRFNNKALVNYFIINGLKKYSDLDLRSAIKPLLLFAQALHDDLNFVIDRGILGTSNQQHYDLAQPELSLTVIDRLFVATAETDYMLFNLPKNNGAELRLERQVNLDLSFDPDDYSQQWFFSVQDPDAQVSFFDLLLHYQLIRDWYLSNRDELAVKSDPLMFADDEQVEQGETITDEPVLEDDEQND</sequence>
<feature type="region of interest" description="Disordered" evidence="1">
    <location>
        <begin position="311"/>
        <end position="333"/>
    </location>
</feature>
<evidence type="ECO:0000313" key="5">
    <source>
        <dbReference type="Proteomes" id="UP001527392"/>
    </source>
</evidence>
<evidence type="ECO:0000256" key="1">
    <source>
        <dbReference type="SAM" id="MobiDB-lite"/>
    </source>
</evidence>
<reference evidence="2 5" key="1">
    <citation type="submission" date="2022-01" db="EMBL/GenBank/DDBJ databases">
        <title>VMRC isolate genome collection.</title>
        <authorList>
            <person name="France M."/>
            <person name="Rutt L."/>
            <person name="Humphrys M."/>
            <person name="Ravel J."/>
        </authorList>
    </citation>
    <scope>NUCLEOTIDE SEQUENCE</scope>
    <source>
        <strain evidence="3 5">C0030B4</strain>
        <strain evidence="2">C0048A1</strain>
    </source>
</reference>
<dbReference type="Proteomes" id="UP001212401">
    <property type="component" value="Unassembled WGS sequence"/>
</dbReference>
<evidence type="ECO:0000313" key="4">
    <source>
        <dbReference type="Proteomes" id="UP001212401"/>
    </source>
</evidence>
<comment type="caution">
    <text evidence="2">The sequence shown here is derived from an EMBL/GenBank/DDBJ whole genome shotgun (WGS) entry which is preliminary data.</text>
</comment>
<dbReference type="Proteomes" id="UP001527392">
    <property type="component" value="Unassembled WGS sequence"/>
</dbReference>
<dbReference type="EMBL" id="JAKHMS010000003">
    <property type="protein sequence ID" value="MCZ3780969.1"/>
    <property type="molecule type" value="Genomic_DNA"/>
</dbReference>